<protein>
    <submittedName>
        <fullName evidence="2">Aldo/keto reductase</fullName>
    </submittedName>
</protein>
<sequence>MIMQPDILSREETFLLGEYELPRLFNGLWQLSSNSWGSAPAAKIRRQMATYAENGYTAFDMADHYGSAEILFGEFRQNWPHPEEIFGATKWCVFRTVEPTRAQVEAAVNERRERMKSERVDLLQFHWQDYDHPGYLTAMHHLRDLQREGKISLLGLCNFDTIHMDEICTELGPGSIVSNQVQFSLIDMRPLSMMAEVCHKHNVKLLTYGTLCGGFLSDSWLGKEEPDLYSGSLTPSQRKYLDMIVKAWGSWSLFQSLLSLLRSIADKYEGTSIANIATRWVLDHSFVGAVIIGVRMGVSEHTDENRKVYGFRLSADDRAAIQGVLLQSNGPELIRTIGDCGAEYR</sequence>
<proteinExistence type="predicted"/>
<dbReference type="PANTHER" id="PTHR43147">
    <property type="entry name" value="PROTEIN TAS"/>
    <property type="match status" value="1"/>
</dbReference>
<keyword evidence="3" id="KW-1185">Reference proteome</keyword>
<dbReference type="CDD" id="cd19101">
    <property type="entry name" value="AKR_unchar"/>
    <property type="match status" value="1"/>
</dbReference>
<accession>A0A371DC25</accession>
<feature type="domain" description="NADP-dependent oxidoreductase" evidence="1">
    <location>
        <begin position="24"/>
        <end position="324"/>
    </location>
</feature>
<dbReference type="STRING" id="139420.A0A371DC25"/>
<dbReference type="InterPro" id="IPR023210">
    <property type="entry name" value="NADP_OxRdtase_dom"/>
</dbReference>
<reference evidence="2 3" key="1">
    <citation type="journal article" date="2018" name="Biotechnol. Biofuels">
        <title>Integrative visual omics of the white-rot fungus Polyporus brumalis exposes the biotechnological potential of its oxidative enzymes for delignifying raw plant biomass.</title>
        <authorList>
            <person name="Miyauchi S."/>
            <person name="Rancon A."/>
            <person name="Drula E."/>
            <person name="Hage H."/>
            <person name="Chaduli D."/>
            <person name="Favel A."/>
            <person name="Grisel S."/>
            <person name="Henrissat B."/>
            <person name="Herpoel-Gimbert I."/>
            <person name="Ruiz-Duenas F.J."/>
            <person name="Chevret D."/>
            <person name="Hainaut M."/>
            <person name="Lin J."/>
            <person name="Wang M."/>
            <person name="Pangilinan J."/>
            <person name="Lipzen A."/>
            <person name="Lesage-Meessen L."/>
            <person name="Navarro D."/>
            <person name="Riley R."/>
            <person name="Grigoriev I.V."/>
            <person name="Zhou S."/>
            <person name="Raouche S."/>
            <person name="Rosso M.N."/>
        </authorList>
    </citation>
    <scope>NUCLEOTIDE SEQUENCE [LARGE SCALE GENOMIC DNA]</scope>
    <source>
        <strain evidence="2 3">BRFM 1820</strain>
    </source>
</reference>
<evidence type="ECO:0000313" key="3">
    <source>
        <dbReference type="Proteomes" id="UP000256964"/>
    </source>
</evidence>
<organism evidence="2 3">
    <name type="scientific">Lentinus brumalis</name>
    <dbReference type="NCBI Taxonomy" id="2498619"/>
    <lineage>
        <taxon>Eukaryota</taxon>
        <taxon>Fungi</taxon>
        <taxon>Dikarya</taxon>
        <taxon>Basidiomycota</taxon>
        <taxon>Agaricomycotina</taxon>
        <taxon>Agaricomycetes</taxon>
        <taxon>Polyporales</taxon>
        <taxon>Polyporaceae</taxon>
        <taxon>Lentinus</taxon>
    </lineage>
</organism>
<dbReference type="OrthoDB" id="686384at2759"/>
<dbReference type="SUPFAM" id="SSF51430">
    <property type="entry name" value="NAD(P)-linked oxidoreductase"/>
    <property type="match status" value="1"/>
</dbReference>
<dbReference type="Pfam" id="PF00248">
    <property type="entry name" value="Aldo_ket_red"/>
    <property type="match status" value="1"/>
</dbReference>
<evidence type="ECO:0000259" key="1">
    <source>
        <dbReference type="Pfam" id="PF00248"/>
    </source>
</evidence>
<dbReference type="Gene3D" id="3.20.20.100">
    <property type="entry name" value="NADP-dependent oxidoreductase domain"/>
    <property type="match status" value="1"/>
</dbReference>
<evidence type="ECO:0000313" key="2">
    <source>
        <dbReference type="EMBL" id="RDX50104.1"/>
    </source>
</evidence>
<dbReference type="InterPro" id="IPR036812">
    <property type="entry name" value="NAD(P)_OxRdtase_dom_sf"/>
</dbReference>
<name>A0A371DC25_9APHY</name>
<dbReference type="PANTHER" id="PTHR43147:SF2">
    <property type="entry name" value="NADP-DEPENDENT OXIDOREDUCTASE DOMAIN-CONTAINING PROTEIN"/>
    <property type="match status" value="1"/>
</dbReference>
<dbReference type="EMBL" id="KZ857401">
    <property type="protein sequence ID" value="RDX50104.1"/>
    <property type="molecule type" value="Genomic_DNA"/>
</dbReference>
<dbReference type="AlphaFoldDB" id="A0A371DC25"/>
<gene>
    <name evidence="2" type="ORF">OH76DRAFT_1402972</name>
</gene>
<dbReference type="Proteomes" id="UP000256964">
    <property type="component" value="Unassembled WGS sequence"/>
</dbReference>